<dbReference type="PANTHER" id="PTHR42698:SF1">
    <property type="entry name" value="GTPASE ERA, MITOCHONDRIAL"/>
    <property type="match status" value="1"/>
</dbReference>
<dbReference type="NCBIfam" id="TIGR00231">
    <property type="entry name" value="small_GTP"/>
    <property type="match status" value="1"/>
</dbReference>
<evidence type="ECO:0000256" key="7">
    <source>
        <dbReference type="PROSITE-ProRule" id="PRU01050"/>
    </source>
</evidence>
<feature type="domain" description="KH type-2" evidence="9">
    <location>
        <begin position="226"/>
        <end position="303"/>
    </location>
</feature>
<dbReference type="PROSITE" id="PS50823">
    <property type="entry name" value="KH_TYPE_2"/>
    <property type="match status" value="1"/>
</dbReference>
<feature type="region of interest" description="G3" evidence="7">
    <location>
        <begin position="83"/>
        <end position="86"/>
    </location>
</feature>
<dbReference type="SUPFAM" id="SSF52540">
    <property type="entry name" value="P-loop containing nucleoside triphosphate hydrolases"/>
    <property type="match status" value="1"/>
</dbReference>
<dbReference type="InterPro" id="IPR005662">
    <property type="entry name" value="GTPase_Era-like"/>
</dbReference>
<dbReference type="Pfam" id="PF01926">
    <property type="entry name" value="MMR_HSR1"/>
    <property type="match status" value="1"/>
</dbReference>
<evidence type="ECO:0000259" key="9">
    <source>
        <dbReference type="PROSITE" id="PS50823"/>
    </source>
</evidence>
<keyword evidence="6" id="KW-0690">Ribosome biogenesis</keyword>
<evidence type="ECO:0000256" key="2">
    <source>
        <dbReference type="ARBA" id="ARBA00020484"/>
    </source>
</evidence>
<dbReference type="SUPFAM" id="SSF54814">
    <property type="entry name" value="Prokaryotic type KH domain (KH-domain type II)"/>
    <property type="match status" value="1"/>
</dbReference>
<proteinExistence type="inferred from homology"/>
<feature type="binding site" evidence="6">
    <location>
        <begin position="83"/>
        <end position="87"/>
    </location>
    <ligand>
        <name>GTP</name>
        <dbReference type="ChEBI" id="CHEBI:37565"/>
    </ligand>
</feature>
<dbReference type="CDD" id="cd22534">
    <property type="entry name" value="KH-II_Era"/>
    <property type="match status" value="1"/>
</dbReference>
<gene>
    <name evidence="6 11" type="primary">era</name>
    <name evidence="11" type="ORF">SBA_ch1_24860</name>
</gene>
<dbReference type="CDD" id="cd04163">
    <property type="entry name" value="Era"/>
    <property type="match status" value="1"/>
</dbReference>
<keyword evidence="3 6" id="KW-0547">Nucleotide-binding</keyword>
<dbReference type="EMBL" id="AP018817">
    <property type="protein sequence ID" value="BBF70286.1"/>
    <property type="molecule type" value="Genomic_DNA"/>
</dbReference>
<keyword evidence="6" id="KW-0699">rRNA-binding</keyword>
<dbReference type="PROSITE" id="PS51713">
    <property type="entry name" value="G_ERA"/>
    <property type="match status" value="1"/>
</dbReference>
<protein>
    <recommendedName>
        <fullName evidence="2 6">GTPase Era</fullName>
    </recommendedName>
</protein>
<dbReference type="Proteomes" id="UP001059971">
    <property type="component" value="Chromosome 1"/>
</dbReference>
<feature type="region of interest" description="G1" evidence="7">
    <location>
        <begin position="36"/>
        <end position="43"/>
    </location>
</feature>
<evidence type="ECO:0000259" key="10">
    <source>
        <dbReference type="PROSITE" id="PS51713"/>
    </source>
</evidence>
<dbReference type="Gene3D" id="3.30.300.20">
    <property type="match status" value="1"/>
</dbReference>
<dbReference type="InterPro" id="IPR009019">
    <property type="entry name" value="KH_sf_prok-type"/>
</dbReference>
<comment type="subcellular location">
    <subcellularLocation>
        <location evidence="6">Cytoplasm</location>
    </subcellularLocation>
    <subcellularLocation>
        <location evidence="6">Cell membrane</location>
        <topology evidence="6">Peripheral membrane protein</topology>
    </subcellularLocation>
</comment>
<dbReference type="InterPro" id="IPR006073">
    <property type="entry name" value="GTP-bd"/>
</dbReference>
<evidence type="ECO:0000256" key="3">
    <source>
        <dbReference type="ARBA" id="ARBA00022741"/>
    </source>
</evidence>
<evidence type="ECO:0000256" key="1">
    <source>
        <dbReference type="ARBA" id="ARBA00007921"/>
    </source>
</evidence>
<dbReference type="InterPro" id="IPR015946">
    <property type="entry name" value="KH_dom-like_a/b"/>
</dbReference>
<dbReference type="InterPro" id="IPR027417">
    <property type="entry name" value="P-loop_NTPase"/>
</dbReference>
<accession>A0ABM7FYQ5</accession>
<comment type="function">
    <text evidence="6">An essential GTPase that binds both GDP and GTP, with rapid nucleotide exchange. Plays a role in 16S rRNA processing and 30S ribosomal subunit biogenesis and possibly also in cell cycle regulation and energy metabolism.</text>
</comment>
<dbReference type="InterPro" id="IPR005225">
    <property type="entry name" value="Small_GTP-bd"/>
</dbReference>
<dbReference type="Gene3D" id="3.40.50.300">
    <property type="entry name" value="P-loop containing nucleotide triphosphate hydrolases"/>
    <property type="match status" value="1"/>
</dbReference>
<comment type="subunit">
    <text evidence="6">Monomer.</text>
</comment>
<comment type="similarity">
    <text evidence="1 6 7 8">Belongs to the TRAFAC class TrmE-Era-EngA-EngB-Septin-like GTPase superfamily. Era GTPase family.</text>
</comment>
<evidence type="ECO:0000313" key="12">
    <source>
        <dbReference type="Proteomes" id="UP001059971"/>
    </source>
</evidence>
<dbReference type="NCBIfam" id="TIGR00436">
    <property type="entry name" value="era"/>
    <property type="match status" value="1"/>
</dbReference>
<keyword evidence="6" id="KW-0472">Membrane</keyword>
<dbReference type="Pfam" id="PF07650">
    <property type="entry name" value="KH_2"/>
    <property type="match status" value="1"/>
</dbReference>
<dbReference type="HAMAP" id="MF_00367">
    <property type="entry name" value="GTPase_Era"/>
    <property type="match status" value="1"/>
</dbReference>
<keyword evidence="6" id="KW-1003">Cell membrane</keyword>
<dbReference type="InterPro" id="IPR004044">
    <property type="entry name" value="KH_dom_type_2"/>
</dbReference>
<keyword evidence="6" id="KW-0963">Cytoplasm</keyword>
<dbReference type="InterPro" id="IPR030388">
    <property type="entry name" value="G_ERA_dom"/>
</dbReference>
<feature type="domain" description="Era-type G" evidence="10">
    <location>
        <begin position="28"/>
        <end position="195"/>
    </location>
</feature>
<sequence>MCYTMLTRRREHLEQNGIKLTVESETQRCGVIAVVGAPNAGKSTLVNALVGQKVAITSPKAQTTRTRVMGVAIEGDAQIVLVDTPGIFAPKRRLDRAMVQAAWGGAQGADLIAMIVDGKAGLGPKLEPIIESLKHRTERKWLILNKVDIATKERLLVHTQKLNDQLGFDEIYFVSAATGDGLPELKAAFAKAMPEGPWHFPEDQVSDATDRMLAAEITREQLYHQLHAELPYAAAVDTEQYKERDDGSVEIHQQILVGRPTQRAIVLGKGGQRLKEIGSKARAELATLLGVKVHLYLHVKVKEDWEDDRGIYRDIGLDWVE</sequence>
<feature type="region of interest" description="G2" evidence="7">
    <location>
        <begin position="62"/>
        <end position="66"/>
    </location>
</feature>
<keyword evidence="4 6" id="KW-0694">RNA-binding</keyword>
<dbReference type="NCBIfam" id="NF000908">
    <property type="entry name" value="PRK00089.1"/>
    <property type="match status" value="1"/>
</dbReference>
<keyword evidence="12" id="KW-1185">Reference proteome</keyword>
<dbReference type="PRINTS" id="PR00326">
    <property type="entry name" value="GTP1OBG"/>
</dbReference>
<evidence type="ECO:0000256" key="5">
    <source>
        <dbReference type="ARBA" id="ARBA00023134"/>
    </source>
</evidence>
<evidence type="ECO:0000256" key="4">
    <source>
        <dbReference type="ARBA" id="ARBA00022884"/>
    </source>
</evidence>
<reference evidence="11" key="1">
    <citation type="submission" date="2018-07" db="EMBL/GenBank/DDBJ databases">
        <title>Complete genome sequence of Sphingomonas bisphenolicum strain AO1, a bisphenol A degradative bacterium isolated from Japanese farm field.</title>
        <authorList>
            <person name="Murakami M."/>
            <person name="Koh M."/>
            <person name="Koba S."/>
            <person name="Matsumura Y."/>
        </authorList>
    </citation>
    <scope>NUCLEOTIDE SEQUENCE</scope>
    <source>
        <strain evidence="11">AO1</strain>
    </source>
</reference>
<evidence type="ECO:0000256" key="6">
    <source>
        <dbReference type="HAMAP-Rule" id="MF_00367"/>
    </source>
</evidence>
<dbReference type="PANTHER" id="PTHR42698">
    <property type="entry name" value="GTPASE ERA"/>
    <property type="match status" value="1"/>
</dbReference>
<feature type="binding site" evidence="6">
    <location>
        <begin position="145"/>
        <end position="148"/>
    </location>
    <ligand>
        <name>GTP</name>
        <dbReference type="ChEBI" id="CHEBI:37565"/>
    </ligand>
</feature>
<name>A0ABM7FYQ5_9SPHN</name>
<keyword evidence="5 6" id="KW-0342">GTP-binding</keyword>
<feature type="binding site" evidence="6">
    <location>
        <begin position="36"/>
        <end position="43"/>
    </location>
    <ligand>
        <name>GTP</name>
        <dbReference type="ChEBI" id="CHEBI:37565"/>
    </ligand>
</feature>
<organism evidence="11 12">
    <name type="scientific">Sphingomonas bisphenolicum</name>
    <dbReference type="NCBI Taxonomy" id="296544"/>
    <lineage>
        <taxon>Bacteria</taxon>
        <taxon>Pseudomonadati</taxon>
        <taxon>Pseudomonadota</taxon>
        <taxon>Alphaproteobacteria</taxon>
        <taxon>Sphingomonadales</taxon>
        <taxon>Sphingomonadaceae</taxon>
        <taxon>Sphingomonas</taxon>
    </lineage>
</organism>
<evidence type="ECO:0000256" key="8">
    <source>
        <dbReference type="RuleBase" id="RU003761"/>
    </source>
</evidence>
<evidence type="ECO:0000313" key="11">
    <source>
        <dbReference type="EMBL" id="BBF70286.1"/>
    </source>
</evidence>
<feature type="region of interest" description="G4" evidence="7">
    <location>
        <begin position="145"/>
        <end position="148"/>
    </location>
</feature>
<feature type="region of interest" description="G5" evidence="7">
    <location>
        <begin position="174"/>
        <end position="176"/>
    </location>
</feature>